<dbReference type="WBParaSite" id="TTAC_0000224101-mRNA-1">
    <property type="protein sequence ID" value="TTAC_0000224101-mRNA-1"/>
    <property type="gene ID" value="TTAC_0000224101"/>
</dbReference>
<reference evidence="1 2" key="2">
    <citation type="submission" date="2018-11" db="EMBL/GenBank/DDBJ databases">
        <authorList>
            <consortium name="Pathogen Informatics"/>
        </authorList>
    </citation>
    <scope>NUCLEOTIDE SEQUENCE [LARGE SCALE GENOMIC DNA]</scope>
</reference>
<keyword evidence="2" id="KW-1185">Reference proteome</keyword>
<dbReference type="AlphaFoldDB" id="A0A0R3WNA3"/>
<organism evidence="3">
    <name type="scientific">Hydatigena taeniaeformis</name>
    <name type="common">Feline tapeworm</name>
    <name type="synonym">Taenia taeniaeformis</name>
    <dbReference type="NCBI Taxonomy" id="6205"/>
    <lineage>
        <taxon>Eukaryota</taxon>
        <taxon>Metazoa</taxon>
        <taxon>Spiralia</taxon>
        <taxon>Lophotrochozoa</taxon>
        <taxon>Platyhelminthes</taxon>
        <taxon>Cestoda</taxon>
        <taxon>Eucestoda</taxon>
        <taxon>Cyclophyllidea</taxon>
        <taxon>Taeniidae</taxon>
        <taxon>Hydatigera</taxon>
    </lineage>
</organism>
<evidence type="ECO:0000313" key="2">
    <source>
        <dbReference type="Proteomes" id="UP000274429"/>
    </source>
</evidence>
<proteinExistence type="predicted"/>
<evidence type="ECO:0000313" key="3">
    <source>
        <dbReference type="WBParaSite" id="TTAC_0000224101-mRNA-1"/>
    </source>
</evidence>
<reference evidence="3" key="1">
    <citation type="submission" date="2017-02" db="UniProtKB">
        <authorList>
            <consortium name="WormBaseParasite"/>
        </authorList>
    </citation>
    <scope>IDENTIFICATION</scope>
</reference>
<name>A0A0R3WNA3_HYDTA</name>
<protein>
    <submittedName>
        <fullName evidence="3">DUF1330 domain-containing protein</fullName>
    </submittedName>
</protein>
<dbReference type="EMBL" id="UYWX01000866">
    <property type="protein sequence ID" value="VDM19301.1"/>
    <property type="molecule type" value="Genomic_DNA"/>
</dbReference>
<accession>A0A0R3WNA3</accession>
<dbReference type="STRING" id="6205.A0A0R3WNA3"/>
<evidence type="ECO:0000313" key="1">
    <source>
        <dbReference type="EMBL" id="VDM19301.1"/>
    </source>
</evidence>
<dbReference type="Proteomes" id="UP000274429">
    <property type="component" value="Unassembled WGS sequence"/>
</dbReference>
<gene>
    <name evidence="1" type="ORF">TTAC_LOCUS2228</name>
</gene>
<sequence>MYVVVARFDGNIMVLPVGWTEAVEVWRGLEPTGYAAAVASSYASGGGTFYAPMNASADATASVQAPPPALMTREVV</sequence>